<dbReference type="AlphaFoldDB" id="A0A382YAY2"/>
<organism evidence="1">
    <name type="scientific">marine metagenome</name>
    <dbReference type="NCBI Taxonomy" id="408172"/>
    <lineage>
        <taxon>unclassified sequences</taxon>
        <taxon>metagenomes</taxon>
        <taxon>ecological metagenomes</taxon>
    </lineage>
</organism>
<dbReference type="EMBL" id="UINC01174311">
    <property type="protein sequence ID" value="SVD80364.1"/>
    <property type="molecule type" value="Genomic_DNA"/>
</dbReference>
<sequence length="47" mass="5763">MHREFAAGRSRQSKHSFEHQFCRESFEWPERVDIRVFIKSKRPSVLE</sequence>
<reference evidence="1" key="1">
    <citation type="submission" date="2018-05" db="EMBL/GenBank/DDBJ databases">
        <authorList>
            <person name="Lanie J.A."/>
            <person name="Ng W.-L."/>
            <person name="Kazmierczak K.M."/>
            <person name="Andrzejewski T.M."/>
            <person name="Davidsen T.M."/>
            <person name="Wayne K.J."/>
            <person name="Tettelin H."/>
            <person name="Glass J.I."/>
            <person name="Rusch D."/>
            <person name="Podicherti R."/>
            <person name="Tsui H.-C.T."/>
            <person name="Winkler M.E."/>
        </authorList>
    </citation>
    <scope>NUCLEOTIDE SEQUENCE</scope>
</reference>
<protein>
    <submittedName>
        <fullName evidence="1">Uncharacterized protein</fullName>
    </submittedName>
</protein>
<accession>A0A382YAY2</accession>
<proteinExistence type="predicted"/>
<evidence type="ECO:0000313" key="1">
    <source>
        <dbReference type="EMBL" id="SVD80364.1"/>
    </source>
</evidence>
<feature type="non-terminal residue" evidence="1">
    <location>
        <position position="47"/>
    </location>
</feature>
<name>A0A382YAY2_9ZZZZ</name>
<gene>
    <name evidence="1" type="ORF">METZ01_LOCUS433218</name>
</gene>